<dbReference type="AlphaFoldDB" id="A0A0P1ASX0"/>
<name>A0A0P1ASX0_PLAHL</name>
<dbReference type="OrthoDB" id="270720at2759"/>
<accession>A0A0P1ASX0</accession>
<dbReference type="GeneID" id="36409223"/>
<organism evidence="2 3">
    <name type="scientific">Plasmopara halstedii</name>
    <name type="common">Downy mildew of sunflower</name>
    <dbReference type="NCBI Taxonomy" id="4781"/>
    <lineage>
        <taxon>Eukaryota</taxon>
        <taxon>Sar</taxon>
        <taxon>Stramenopiles</taxon>
        <taxon>Oomycota</taxon>
        <taxon>Peronosporomycetes</taxon>
        <taxon>Peronosporales</taxon>
        <taxon>Peronosporaceae</taxon>
        <taxon>Plasmopara</taxon>
    </lineage>
</organism>
<dbReference type="GO" id="GO:0016301">
    <property type="term" value="F:kinase activity"/>
    <property type="evidence" value="ECO:0007669"/>
    <property type="project" value="UniProtKB-KW"/>
</dbReference>
<reference evidence="3" key="1">
    <citation type="submission" date="2014-09" db="EMBL/GenBank/DDBJ databases">
        <authorList>
            <person name="Sharma Rahul"/>
            <person name="Thines Marco"/>
        </authorList>
    </citation>
    <scope>NUCLEOTIDE SEQUENCE [LARGE SCALE GENOMIC DNA]</scope>
</reference>
<evidence type="ECO:0000256" key="1">
    <source>
        <dbReference type="ARBA" id="ARBA00022737"/>
    </source>
</evidence>
<evidence type="ECO:0000313" key="2">
    <source>
        <dbReference type="EMBL" id="CEG43882.1"/>
    </source>
</evidence>
<dbReference type="SMART" id="SM00698">
    <property type="entry name" value="MORN"/>
    <property type="match status" value="4"/>
</dbReference>
<keyword evidence="2" id="KW-0418">Kinase</keyword>
<dbReference type="Pfam" id="PF02493">
    <property type="entry name" value="MORN"/>
    <property type="match status" value="5"/>
</dbReference>
<dbReference type="Gene3D" id="2.20.110.10">
    <property type="entry name" value="Histone H3 K4-specific methyltransferase SET7/9 N-terminal domain"/>
    <property type="match status" value="1"/>
</dbReference>
<keyword evidence="2" id="KW-0808">Transferase</keyword>
<sequence>MSDDTYSVTYVDDHPEEAKYLCREGQVKITYANGDTYEGNIGPNRLKHGEGKYTWNERDAEGILSVLATFEGTYVSGSKNGLGKMTFSNGDVYHGEWTADKMTGEGSYMYANGDIYSGRFESGIRSGNGSYEFVTDKSLFAGEWIDDTIANGKWIFKDGGSYIGRFENGMPIGNCTIKLSSGLQQDGEYIKTQATNNAGEEGTVHKFVGGTIVKVG</sequence>
<dbReference type="STRING" id="4781.A0A0P1ASX0"/>
<dbReference type="PANTHER" id="PTHR43215:SF14">
    <property type="entry name" value="RADIAL SPOKE HEAD 1 HOMOLOG"/>
    <property type="match status" value="1"/>
</dbReference>
<dbReference type="PANTHER" id="PTHR43215">
    <property type="entry name" value="RADIAL SPOKE HEAD 1 HOMOLOG"/>
    <property type="match status" value="1"/>
</dbReference>
<dbReference type="EMBL" id="CCYD01000810">
    <property type="protein sequence ID" value="CEG43882.1"/>
    <property type="molecule type" value="Genomic_DNA"/>
</dbReference>
<dbReference type="Proteomes" id="UP000054928">
    <property type="component" value="Unassembled WGS sequence"/>
</dbReference>
<keyword evidence="3" id="KW-1185">Reference proteome</keyword>
<dbReference type="RefSeq" id="XP_024580251.1">
    <property type="nucleotide sequence ID" value="XM_024729922.1"/>
</dbReference>
<keyword evidence="1" id="KW-0677">Repeat</keyword>
<protein>
    <submittedName>
        <fullName evidence="2">Phosphatidylinositol-4-phosphate 5-kinase</fullName>
    </submittedName>
</protein>
<proteinExistence type="predicted"/>
<dbReference type="InterPro" id="IPR003409">
    <property type="entry name" value="MORN"/>
</dbReference>
<dbReference type="OMA" id="DIYQGQY"/>
<evidence type="ECO:0000313" key="3">
    <source>
        <dbReference type="Proteomes" id="UP000054928"/>
    </source>
</evidence>
<dbReference type="SUPFAM" id="SSF82185">
    <property type="entry name" value="Histone H3 K4-specific methyltransferase SET7/9 N-terminal domain"/>
    <property type="match status" value="1"/>
</dbReference>